<dbReference type="PANTHER" id="PTHR28094:SF1">
    <property type="entry name" value="MEIOTICALLY UP-REGULATED GENE 113 PROTEIN"/>
    <property type="match status" value="1"/>
</dbReference>
<name>A0A5C5FMP9_9BASI</name>
<organism evidence="2 3">
    <name type="scientific">Rhodotorula diobovata</name>
    <dbReference type="NCBI Taxonomy" id="5288"/>
    <lineage>
        <taxon>Eukaryota</taxon>
        <taxon>Fungi</taxon>
        <taxon>Dikarya</taxon>
        <taxon>Basidiomycota</taxon>
        <taxon>Pucciniomycotina</taxon>
        <taxon>Microbotryomycetes</taxon>
        <taxon>Sporidiobolales</taxon>
        <taxon>Sporidiobolaceae</taxon>
        <taxon>Rhodotorula</taxon>
    </lineage>
</organism>
<evidence type="ECO:0000313" key="3">
    <source>
        <dbReference type="Proteomes" id="UP000311382"/>
    </source>
</evidence>
<reference evidence="2 3" key="1">
    <citation type="submission" date="2019-03" db="EMBL/GenBank/DDBJ databases">
        <title>Rhodosporidium diobovatum UCD-FST 08-225 genome sequencing, assembly, and annotation.</title>
        <authorList>
            <person name="Fakankun I.U."/>
            <person name="Fristensky B."/>
            <person name="Levin D.B."/>
        </authorList>
    </citation>
    <scope>NUCLEOTIDE SEQUENCE [LARGE SCALE GENOMIC DNA]</scope>
    <source>
        <strain evidence="2 3">UCD-FST 08-225</strain>
    </source>
</reference>
<dbReference type="OrthoDB" id="2417614at2759"/>
<dbReference type="InterPro" id="IPR053006">
    <property type="entry name" value="Meiosis_regulatory"/>
</dbReference>
<feature type="compositionally biased region" description="Low complexity" evidence="1">
    <location>
        <begin position="36"/>
        <end position="53"/>
    </location>
</feature>
<gene>
    <name evidence="2" type="ORF">DMC30DRAFT_105939</name>
</gene>
<dbReference type="AlphaFoldDB" id="A0A5C5FMP9"/>
<dbReference type="EMBL" id="SOZI01000198">
    <property type="protein sequence ID" value="TNY17486.1"/>
    <property type="molecule type" value="Genomic_DNA"/>
</dbReference>
<keyword evidence="3" id="KW-1185">Reference proteome</keyword>
<feature type="compositionally biased region" description="Pro residues" evidence="1">
    <location>
        <begin position="129"/>
        <end position="147"/>
    </location>
</feature>
<comment type="caution">
    <text evidence="2">The sequence shown here is derived from an EMBL/GenBank/DDBJ whole genome shotgun (WGS) entry which is preliminary data.</text>
</comment>
<feature type="compositionally biased region" description="Pro residues" evidence="1">
    <location>
        <begin position="184"/>
        <end position="201"/>
    </location>
</feature>
<protein>
    <submittedName>
        <fullName evidence="2">Uncharacterized protein</fullName>
    </submittedName>
</protein>
<dbReference type="PANTHER" id="PTHR28094">
    <property type="entry name" value="MEIOTICALLY UP-REGULATED GENE 113 PROTEIN"/>
    <property type="match status" value="1"/>
</dbReference>
<dbReference type="STRING" id="5288.A0A5C5FMP9"/>
<feature type="compositionally biased region" description="Low complexity" evidence="1">
    <location>
        <begin position="235"/>
        <end position="260"/>
    </location>
</feature>
<evidence type="ECO:0000256" key="1">
    <source>
        <dbReference type="SAM" id="MobiDB-lite"/>
    </source>
</evidence>
<feature type="compositionally biased region" description="Low complexity" evidence="1">
    <location>
        <begin position="273"/>
        <end position="295"/>
    </location>
</feature>
<sequence>MGVIADFFRRDSPPRTPRRRPLSTLDVPLPPPQPLSRSTWTGTSQGQSTGIRSRFGPRDPYNVFDHAAKQENVGAPLSGPGDSLEGDFAALRVSGLPPGQAHHVATAPPLAQRPSLSNVRTSASAPAFYPSPTPGNSHPPPPTPPRPRFAETSISTAPPAYESIYCAPQPLPLRPSSAPGHALGPPPRPPRPPTAPAPPFARPSTQLVDAALLRSGRTPAPTRKSAVPSFPRRVSAPTSTSSGSGSAFIDLSSSYSSDDTLPPPSQLGRSRSPRTPGTARWAAAPASAPPRTSGTRASLPEPASTPRKTPTPRKKASPPRSGEAQQCAALTARMTRCTRVVHAPAFALGESGGGDEEPALEVEERAPAYCGQHARGKLVESGCFLRARAGLGSASSGTAAERWVRYADWIPEDLPDETKALLRHYMALAVSDRDCEGFLYVHELVPKGSSPALHPNGPALIKLGRSIRPLARLSQWRASCPSREPIVRLFAPSLPVSGTEEPRGTRNHHRWERLCLVELAGRAAVAAGKRSAQEPCGDCGRTHVECFVLPRASVSERGAGAARAGWTVRETVERWGRWCEGLG</sequence>
<feature type="compositionally biased region" description="Polar residues" evidence="1">
    <location>
        <begin position="114"/>
        <end position="124"/>
    </location>
</feature>
<feature type="region of interest" description="Disordered" evidence="1">
    <location>
        <begin position="1"/>
        <end position="328"/>
    </location>
</feature>
<dbReference type="Proteomes" id="UP000311382">
    <property type="component" value="Unassembled WGS sequence"/>
</dbReference>
<proteinExistence type="predicted"/>
<accession>A0A5C5FMP9</accession>
<evidence type="ECO:0000313" key="2">
    <source>
        <dbReference type="EMBL" id="TNY17486.1"/>
    </source>
</evidence>